<dbReference type="AlphaFoldDB" id="A0A7R9HL00"/>
<feature type="domain" description="Calponin-homology (CH)" evidence="13">
    <location>
        <begin position="14"/>
        <end position="116"/>
    </location>
</feature>
<evidence type="ECO:0000256" key="10">
    <source>
        <dbReference type="ARBA" id="ARBA00023306"/>
    </source>
</evidence>
<dbReference type="SUPFAM" id="SSF140612">
    <property type="entry name" value="EB1 dimerisation domain-like"/>
    <property type="match status" value="1"/>
</dbReference>
<evidence type="ECO:0000256" key="5">
    <source>
        <dbReference type="ARBA" id="ARBA00022490"/>
    </source>
</evidence>
<dbReference type="PROSITE" id="PS50021">
    <property type="entry name" value="CH"/>
    <property type="match status" value="1"/>
</dbReference>
<gene>
    <name evidence="15" type="ORF">TMSB3V08_LOCUS3079</name>
</gene>
<keyword evidence="6" id="KW-0132">Cell division</keyword>
<evidence type="ECO:0000256" key="8">
    <source>
        <dbReference type="ARBA" id="ARBA00022776"/>
    </source>
</evidence>
<dbReference type="SUPFAM" id="SSF47576">
    <property type="entry name" value="Calponin-homology domain, CH-domain"/>
    <property type="match status" value="2"/>
</dbReference>
<dbReference type="CDD" id="cd00014">
    <property type="entry name" value="CH_SF"/>
    <property type="match status" value="1"/>
</dbReference>
<dbReference type="InterPro" id="IPR036872">
    <property type="entry name" value="CH_dom_sf"/>
</dbReference>
<evidence type="ECO:0000256" key="4">
    <source>
        <dbReference type="ARBA" id="ARBA00019567"/>
    </source>
</evidence>
<evidence type="ECO:0000256" key="6">
    <source>
        <dbReference type="ARBA" id="ARBA00022618"/>
    </source>
</evidence>
<dbReference type="Gene3D" id="1.10.418.10">
    <property type="entry name" value="Calponin-like domain"/>
    <property type="match status" value="2"/>
</dbReference>
<evidence type="ECO:0000256" key="9">
    <source>
        <dbReference type="ARBA" id="ARBA00023212"/>
    </source>
</evidence>
<dbReference type="Pfam" id="PF00307">
    <property type="entry name" value="CH"/>
    <property type="match status" value="1"/>
</dbReference>
<name>A0A7R9HL00_9NEOP</name>
<dbReference type="Pfam" id="PF03271">
    <property type="entry name" value="EB1"/>
    <property type="match status" value="1"/>
</dbReference>
<dbReference type="GO" id="GO:0005874">
    <property type="term" value="C:microtubule"/>
    <property type="evidence" value="ECO:0007669"/>
    <property type="project" value="UniProtKB-KW"/>
</dbReference>
<comment type="subcellular location">
    <subcellularLocation>
        <location evidence="1">Cytoplasm</location>
        <location evidence="1">Cytoskeleton</location>
        <location evidence="1">Microtubule organizing center</location>
        <location evidence="1">Centrosome</location>
    </subcellularLocation>
    <subcellularLocation>
        <location evidence="2">Cytoplasm</location>
        <location evidence="2">Cytoskeleton</location>
        <location evidence="2">Spindle pole</location>
    </subcellularLocation>
</comment>
<dbReference type="PROSITE" id="PS51230">
    <property type="entry name" value="EB1_C"/>
    <property type="match status" value="1"/>
</dbReference>
<dbReference type="FunFam" id="1.10.418.10:FF:000007">
    <property type="entry name" value="Microtubule-associated protein, RP/EB family, member 2"/>
    <property type="match status" value="1"/>
</dbReference>
<evidence type="ECO:0000256" key="2">
    <source>
        <dbReference type="ARBA" id="ARBA00004647"/>
    </source>
</evidence>
<dbReference type="PANTHER" id="PTHR10623">
    <property type="entry name" value="MICROTUBULE-ASSOCIATED PROTEIN RP/EB FAMILY MEMBER"/>
    <property type="match status" value="1"/>
</dbReference>
<dbReference type="Gene3D" id="1.20.5.1430">
    <property type="match status" value="1"/>
</dbReference>
<evidence type="ECO:0000313" key="15">
    <source>
        <dbReference type="EMBL" id="CAD7426186.1"/>
    </source>
</evidence>
<feature type="region of interest" description="Disordered" evidence="12">
    <location>
        <begin position="343"/>
        <end position="363"/>
    </location>
</feature>
<keyword evidence="10" id="KW-0131">Cell cycle</keyword>
<dbReference type="GO" id="GO:0051010">
    <property type="term" value="F:microtubule plus-end binding"/>
    <property type="evidence" value="ECO:0007669"/>
    <property type="project" value="UniProtKB-ARBA"/>
</dbReference>
<dbReference type="FunFam" id="1.20.5.1430:FF:000001">
    <property type="entry name" value="microtubule-associated protein RP/EB family member 1"/>
    <property type="match status" value="1"/>
</dbReference>
<dbReference type="GO" id="GO:0051301">
    <property type="term" value="P:cell division"/>
    <property type="evidence" value="ECO:0007669"/>
    <property type="project" value="UniProtKB-KW"/>
</dbReference>
<sequence length="363" mass="40878">MAVNVYSTNVTLENLSRHDMLAWVNDCLSSNFTKIEELCTGAAYCQFMDMLFPGSVVLKKVKFKTNLEHEYIQNFKILQSGFKKMGVDKVIPVDKLIKGRFQDNFEFLQWFKKFFDANYDGREYDGYEARGGASLGTGSRNGSMGQLPVVMAPPVRPVPKAVPPPPRPAMVRQPGKHAAHPVSQRVLHDLLCTALMLKIVAIDKLIKGRFQDNFEFLQWFKKFFDANYLGTEYDALAVRGGEPMGHGGSSAPRGSGMLTVKRTPAVRLESNVAAVRPAVRSGNLIMRTNMMDMKLTVDGLEKERDFYFGKLRDIEMMCQEHDSEQNPILQKILDILYATEDGFAPPEELDGEVPNQAAEEDEY</sequence>
<keyword evidence="5" id="KW-0963">Cytoplasm</keyword>
<evidence type="ECO:0000256" key="1">
    <source>
        <dbReference type="ARBA" id="ARBA00004300"/>
    </source>
</evidence>
<accession>A0A7R9HL00</accession>
<evidence type="ECO:0000256" key="11">
    <source>
        <dbReference type="PROSITE-ProRule" id="PRU00576"/>
    </source>
</evidence>
<evidence type="ECO:0000259" key="14">
    <source>
        <dbReference type="PROSITE" id="PS51230"/>
    </source>
</evidence>
<keyword evidence="8" id="KW-0498">Mitosis</keyword>
<proteinExistence type="inferred from homology"/>
<reference evidence="15" key="1">
    <citation type="submission" date="2020-11" db="EMBL/GenBank/DDBJ databases">
        <authorList>
            <person name="Tran Van P."/>
        </authorList>
    </citation>
    <scope>NUCLEOTIDE SEQUENCE</scope>
</reference>
<feature type="domain" description="EB1 C-terminal" evidence="14">
    <location>
        <begin position="275"/>
        <end position="345"/>
    </location>
</feature>
<organism evidence="15">
    <name type="scientific">Timema monikensis</name>
    <dbReference type="NCBI Taxonomy" id="170555"/>
    <lineage>
        <taxon>Eukaryota</taxon>
        <taxon>Metazoa</taxon>
        <taxon>Ecdysozoa</taxon>
        <taxon>Arthropoda</taxon>
        <taxon>Hexapoda</taxon>
        <taxon>Insecta</taxon>
        <taxon>Pterygota</taxon>
        <taxon>Neoptera</taxon>
        <taxon>Polyneoptera</taxon>
        <taxon>Phasmatodea</taxon>
        <taxon>Timematodea</taxon>
        <taxon>Timematoidea</taxon>
        <taxon>Timematidae</taxon>
        <taxon>Timema</taxon>
    </lineage>
</organism>
<dbReference type="GO" id="GO:0000922">
    <property type="term" value="C:spindle pole"/>
    <property type="evidence" value="ECO:0007669"/>
    <property type="project" value="UniProtKB-SubCell"/>
</dbReference>
<protein>
    <recommendedName>
        <fullName evidence="4">Microtubule-associated protein RP/EB family member 1</fullName>
    </recommendedName>
</protein>
<dbReference type="InterPro" id="IPR004953">
    <property type="entry name" value="EB1_C"/>
</dbReference>
<dbReference type="InterPro" id="IPR001715">
    <property type="entry name" value="CH_dom"/>
</dbReference>
<evidence type="ECO:0000256" key="7">
    <source>
        <dbReference type="ARBA" id="ARBA00022701"/>
    </source>
</evidence>
<keyword evidence="7 11" id="KW-0493">Microtubule</keyword>
<evidence type="ECO:0000256" key="3">
    <source>
        <dbReference type="ARBA" id="ARBA00010729"/>
    </source>
</evidence>
<evidence type="ECO:0000259" key="13">
    <source>
        <dbReference type="PROSITE" id="PS50021"/>
    </source>
</evidence>
<dbReference type="GO" id="GO:0005813">
    <property type="term" value="C:centrosome"/>
    <property type="evidence" value="ECO:0007669"/>
    <property type="project" value="UniProtKB-SubCell"/>
</dbReference>
<evidence type="ECO:0000256" key="12">
    <source>
        <dbReference type="SAM" id="MobiDB-lite"/>
    </source>
</evidence>
<dbReference type="EMBL" id="OB793127">
    <property type="protein sequence ID" value="CAD7426186.1"/>
    <property type="molecule type" value="Genomic_DNA"/>
</dbReference>
<comment type="similarity">
    <text evidence="3">Belongs to the MAPRE family.</text>
</comment>
<dbReference type="InterPro" id="IPR036133">
    <property type="entry name" value="EB1_C_sf"/>
</dbReference>
<dbReference type="InterPro" id="IPR027328">
    <property type="entry name" value="MAPRE"/>
</dbReference>
<keyword evidence="9" id="KW-0206">Cytoskeleton</keyword>